<evidence type="ECO:0000313" key="1">
    <source>
        <dbReference type="EMBL" id="GGC28446.1"/>
    </source>
</evidence>
<keyword evidence="2" id="KW-1185">Reference proteome</keyword>
<dbReference type="EMBL" id="BMEC01000003">
    <property type="protein sequence ID" value="GGC28446.1"/>
    <property type="molecule type" value="Genomic_DNA"/>
</dbReference>
<name>A0ABQ1LVN5_9BACT</name>
<sequence length="175" mass="20798">MMRGIFYLILFCSYTQVYSQQTIFKLSYALKGHCENSFDYNTIHNKWVFKKFDNDSILAYHYQLNNYISPFENKFLFQTAYFIHFEELKKLIDRIEEIIPWDDKDQGITYPRHPSYNCFTSPPQIIASVKIEKLNKSPTEYFFDLTGEQNVEILAGFQETADAFLNVLTPFENKD</sequence>
<evidence type="ECO:0008006" key="3">
    <source>
        <dbReference type="Google" id="ProtNLM"/>
    </source>
</evidence>
<organism evidence="1 2">
    <name type="scientific">Marivirga lumbricoides</name>
    <dbReference type="NCBI Taxonomy" id="1046115"/>
    <lineage>
        <taxon>Bacteria</taxon>
        <taxon>Pseudomonadati</taxon>
        <taxon>Bacteroidota</taxon>
        <taxon>Cytophagia</taxon>
        <taxon>Cytophagales</taxon>
        <taxon>Marivirgaceae</taxon>
        <taxon>Marivirga</taxon>
    </lineage>
</organism>
<dbReference type="RefSeq" id="WP_188461334.1">
    <property type="nucleotide sequence ID" value="NZ_BAABHU010000003.1"/>
</dbReference>
<comment type="caution">
    <text evidence="1">The sequence shown here is derived from an EMBL/GenBank/DDBJ whole genome shotgun (WGS) entry which is preliminary data.</text>
</comment>
<dbReference type="Proteomes" id="UP000636010">
    <property type="component" value="Unassembled WGS sequence"/>
</dbReference>
<proteinExistence type="predicted"/>
<gene>
    <name evidence="1" type="ORF">GCM10011506_12300</name>
</gene>
<accession>A0ABQ1LVN5</accession>
<evidence type="ECO:0000313" key="2">
    <source>
        <dbReference type="Proteomes" id="UP000636010"/>
    </source>
</evidence>
<reference evidence="2" key="1">
    <citation type="journal article" date="2019" name="Int. J. Syst. Evol. Microbiol.">
        <title>The Global Catalogue of Microorganisms (GCM) 10K type strain sequencing project: providing services to taxonomists for standard genome sequencing and annotation.</title>
        <authorList>
            <consortium name="The Broad Institute Genomics Platform"/>
            <consortium name="The Broad Institute Genome Sequencing Center for Infectious Disease"/>
            <person name="Wu L."/>
            <person name="Ma J."/>
        </authorList>
    </citation>
    <scope>NUCLEOTIDE SEQUENCE [LARGE SCALE GENOMIC DNA]</scope>
    <source>
        <strain evidence="2">CGMCC 1.10832</strain>
    </source>
</reference>
<protein>
    <recommendedName>
        <fullName evidence="3">DUF4105 domain-containing protein</fullName>
    </recommendedName>
</protein>